<feature type="transmembrane region" description="Helical" evidence="2">
    <location>
        <begin position="79"/>
        <end position="97"/>
    </location>
</feature>
<keyword evidence="2" id="KW-1133">Transmembrane helix</keyword>
<dbReference type="EMBL" id="DXAK01000034">
    <property type="protein sequence ID" value="HJA06829.1"/>
    <property type="molecule type" value="Genomic_DNA"/>
</dbReference>
<dbReference type="InterPro" id="IPR011701">
    <property type="entry name" value="MFS"/>
</dbReference>
<dbReference type="Proteomes" id="UP000824223">
    <property type="component" value="Unassembled WGS sequence"/>
</dbReference>
<sequence length="174" mass="18588">MYVNHSLICSFMQQIISAKGGGAGEQGTAVAIAGIMELPVMFGFGYLLKKAKGDIWVIVSGVFFLMKAVLTLIAPDYHWIYATQVFQMGGFALYTVASVEYVSNVFKGENAVRAQSYLASTITMGSLIASATGGVICQYLGVEIMLVTASVLAAVGCLLVCRSIRMNNKNFSQA</sequence>
<evidence type="ECO:0000256" key="2">
    <source>
        <dbReference type="SAM" id="Phobius"/>
    </source>
</evidence>
<comment type="caution">
    <text evidence="3">The sequence shown here is derived from an EMBL/GenBank/DDBJ whole genome shotgun (WGS) entry which is preliminary data.</text>
</comment>
<keyword evidence="2" id="KW-0812">Transmembrane</keyword>
<evidence type="ECO:0000256" key="1">
    <source>
        <dbReference type="ARBA" id="ARBA00004651"/>
    </source>
</evidence>
<dbReference type="InterPro" id="IPR036259">
    <property type="entry name" value="MFS_trans_sf"/>
</dbReference>
<dbReference type="GO" id="GO:0022857">
    <property type="term" value="F:transmembrane transporter activity"/>
    <property type="evidence" value="ECO:0007669"/>
    <property type="project" value="InterPro"/>
</dbReference>
<gene>
    <name evidence="3" type="ORF">H9798_06790</name>
</gene>
<dbReference type="AlphaFoldDB" id="A0A9D2HAG7"/>
<proteinExistence type="predicted"/>
<feature type="transmembrane region" description="Helical" evidence="2">
    <location>
        <begin position="55"/>
        <end position="73"/>
    </location>
</feature>
<accession>A0A9D2HAG7</accession>
<reference evidence="3" key="2">
    <citation type="submission" date="2021-04" db="EMBL/GenBank/DDBJ databases">
        <authorList>
            <person name="Gilroy R."/>
        </authorList>
    </citation>
    <scope>NUCLEOTIDE SEQUENCE</scope>
    <source>
        <strain evidence="3">ChiSjej2B20-11307</strain>
    </source>
</reference>
<feature type="transmembrane region" description="Helical" evidence="2">
    <location>
        <begin position="29"/>
        <end position="48"/>
    </location>
</feature>
<name>A0A9D2HAG7_9FIRM</name>
<comment type="subcellular location">
    <subcellularLocation>
        <location evidence="1">Cell membrane</location>
        <topology evidence="1">Multi-pass membrane protein</topology>
    </subcellularLocation>
</comment>
<evidence type="ECO:0000313" key="4">
    <source>
        <dbReference type="Proteomes" id="UP000824223"/>
    </source>
</evidence>
<dbReference type="Gene3D" id="1.20.1250.20">
    <property type="entry name" value="MFS general substrate transporter like domains"/>
    <property type="match status" value="1"/>
</dbReference>
<dbReference type="Pfam" id="PF07690">
    <property type="entry name" value="MFS_1"/>
    <property type="match status" value="1"/>
</dbReference>
<evidence type="ECO:0000313" key="3">
    <source>
        <dbReference type="EMBL" id="HJA06829.1"/>
    </source>
</evidence>
<reference evidence="3" key="1">
    <citation type="journal article" date="2021" name="PeerJ">
        <title>Extensive microbial diversity within the chicken gut microbiome revealed by metagenomics and culture.</title>
        <authorList>
            <person name="Gilroy R."/>
            <person name="Ravi A."/>
            <person name="Getino M."/>
            <person name="Pursley I."/>
            <person name="Horton D.L."/>
            <person name="Alikhan N.F."/>
            <person name="Baker D."/>
            <person name="Gharbi K."/>
            <person name="Hall N."/>
            <person name="Watson M."/>
            <person name="Adriaenssens E.M."/>
            <person name="Foster-Nyarko E."/>
            <person name="Jarju S."/>
            <person name="Secka A."/>
            <person name="Antonio M."/>
            <person name="Oren A."/>
            <person name="Chaudhuri R.R."/>
            <person name="La Ragione R."/>
            <person name="Hildebrand F."/>
            <person name="Pallen M.J."/>
        </authorList>
    </citation>
    <scope>NUCLEOTIDE SEQUENCE</scope>
    <source>
        <strain evidence="3">ChiSjej2B20-11307</strain>
    </source>
</reference>
<keyword evidence="2" id="KW-0472">Membrane</keyword>
<feature type="transmembrane region" description="Helical" evidence="2">
    <location>
        <begin position="117"/>
        <end position="136"/>
    </location>
</feature>
<feature type="transmembrane region" description="Helical" evidence="2">
    <location>
        <begin position="142"/>
        <end position="161"/>
    </location>
</feature>
<organism evidence="3 4">
    <name type="scientific">Candidatus Mediterraneibacter pullicola</name>
    <dbReference type="NCBI Taxonomy" id="2838682"/>
    <lineage>
        <taxon>Bacteria</taxon>
        <taxon>Bacillati</taxon>
        <taxon>Bacillota</taxon>
        <taxon>Clostridia</taxon>
        <taxon>Lachnospirales</taxon>
        <taxon>Lachnospiraceae</taxon>
        <taxon>Mediterraneibacter</taxon>
    </lineage>
</organism>
<dbReference type="GO" id="GO:0005886">
    <property type="term" value="C:plasma membrane"/>
    <property type="evidence" value="ECO:0007669"/>
    <property type="project" value="UniProtKB-SubCell"/>
</dbReference>
<protein>
    <submittedName>
        <fullName evidence="3">MFS transporter</fullName>
    </submittedName>
</protein>
<dbReference type="SUPFAM" id="SSF103473">
    <property type="entry name" value="MFS general substrate transporter"/>
    <property type="match status" value="1"/>
</dbReference>